<dbReference type="Ensembl" id="ENSSRHT00000010848.1">
    <property type="protein sequence ID" value="ENSSRHP00000010483.1"/>
    <property type="gene ID" value="ENSSRHG00000005957.1"/>
</dbReference>
<evidence type="ECO:0000313" key="7">
    <source>
        <dbReference type="Proteomes" id="UP000472270"/>
    </source>
</evidence>
<keyword evidence="4" id="KW-0539">Nucleus</keyword>
<dbReference type="Pfam" id="PF21801">
    <property type="entry name" value="ASPP2-like_RA"/>
    <property type="match status" value="1"/>
</dbReference>
<feature type="domain" description="Apoptosis-stimulating of p53 protein 2-like RA" evidence="5">
    <location>
        <begin position="1"/>
        <end position="50"/>
    </location>
</feature>
<dbReference type="InterPro" id="IPR029071">
    <property type="entry name" value="Ubiquitin-like_domsf"/>
</dbReference>
<dbReference type="Gene3D" id="3.10.20.90">
    <property type="entry name" value="Phosphatidylinositol 3-kinase Catalytic Subunit, Chain A, domain 1"/>
    <property type="match status" value="1"/>
</dbReference>
<evidence type="ECO:0000256" key="4">
    <source>
        <dbReference type="ARBA" id="ARBA00023242"/>
    </source>
</evidence>
<dbReference type="InterPro" id="IPR047163">
    <property type="entry name" value="ASPP1/2"/>
</dbReference>
<evidence type="ECO:0000256" key="3">
    <source>
        <dbReference type="ARBA" id="ARBA00023043"/>
    </source>
</evidence>
<evidence type="ECO:0000313" key="6">
    <source>
        <dbReference type="Ensembl" id="ENSSRHP00000010483.1"/>
    </source>
</evidence>
<evidence type="ECO:0000256" key="2">
    <source>
        <dbReference type="ARBA" id="ARBA00022737"/>
    </source>
</evidence>
<dbReference type="GO" id="GO:0005634">
    <property type="term" value="C:nucleus"/>
    <property type="evidence" value="ECO:0007669"/>
    <property type="project" value="UniProtKB-SubCell"/>
</dbReference>
<organism evidence="6 7">
    <name type="scientific">Sinocyclocheilus rhinocerous</name>
    <dbReference type="NCBI Taxonomy" id="307959"/>
    <lineage>
        <taxon>Eukaryota</taxon>
        <taxon>Metazoa</taxon>
        <taxon>Chordata</taxon>
        <taxon>Craniata</taxon>
        <taxon>Vertebrata</taxon>
        <taxon>Euteleostomi</taxon>
        <taxon>Actinopterygii</taxon>
        <taxon>Neopterygii</taxon>
        <taxon>Teleostei</taxon>
        <taxon>Ostariophysi</taxon>
        <taxon>Cypriniformes</taxon>
        <taxon>Cyprinidae</taxon>
        <taxon>Cyprininae</taxon>
        <taxon>Sinocyclocheilus</taxon>
    </lineage>
</organism>
<reference evidence="6" key="1">
    <citation type="submission" date="2025-08" db="UniProtKB">
        <authorList>
            <consortium name="Ensembl"/>
        </authorList>
    </citation>
    <scope>IDENTIFICATION</scope>
</reference>
<name>A0A673G587_9TELE</name>
<protein>
    <recommendedName>
        <fullName evidence="5">Apoptosis-stimulating of p53 protein 2-like RA domain-containing protein</fullName>
    </recommendedName>
</protein>
<dbReference type="SUPFAM" id="SSF54236">
    <property type="entry name" value="Ubiquitin-like"/>
    <property type="match status" value="1"/>
</dbReference>
<dbReference type="Proteomes" id="UP000472270">
    <property type="component" value="Unassembled WGS sequence"/>
</dbReference>
<keyword evidence="7" id="KW-1185">Reference proteome</keyword>
<dbReference type="InterPro" id="IPR048942">
    <property type="entry name" value="ASPP2-like_RA"/>
</dbReference>
<dbReference type="GO" id="GO:0042981">
    <property type="term" value="P:regulation of apoptotic process"/>
    <property type="evidence" value="ECO:0007669"/>
    <property type="project" value="InterPro"/>
</dbReference>
<keyword evidence="2" id="KW-0677">Repeat</keyword>
<evidence type="ECO:0000259" key="5">
    <source>
        <dbReference type="Pfam" id="PF21801"/>
    </source>
</evidence>
<comment type="subcellular location">
    <subcellularLocation>
        <location evidence="1">Nucleus</location>
    </subcellularLocation>
</comment>
<reference evidence="6" key="2">
    <citation type="submission" date="2025-09" db="UniProtKB">
        <authorList>
            <consortium name="Ensembl"/>
        </authorList>
    </citation>
    <scope>IDENTIFICATION</scope>
</reference>
<proteinExistence type="predicted"/>
<dbReference type="AlphaFoldDB" id="A0A673G587"/>
<dbReference type="GO" id="GO:0002039">
    <property type="term" value="F:p53 binding"/>
    <property type="evidence" value="ECO:0007669"/>
    <property type="project" value="InterPro"/>
</dbReference>
<dbReference type="PANTHER" id="PTHR24131">
    <property type="entry name" value="APOPTOSIS-STIMULATING OF P53 PROTEIN"/>
    <property type="match status" value="1"/>
</dbReference>
<sequence length="59" mass="6575">MILTVFLSDNQQLLTEVPITPETLCKYVVEFCKEAGESGCHLAEVWRGKGMSLLAHTVH</sequence>
<evidence type="ECO:0000256" key="1">
    <source>
        <dbReference type="ARBA" id="ARBA00004123"/>
    </source>
</evidence>
<dbReference type="PANTHER" id="PTHR24131:SF15">
    <property type="entry name" value="APOPTOSIS-STIMULATING PROTEIN OF P53-LIKE ISOFORM X1"/>
    <property type="match status" value="1"/>
</dbReference>
<keyword evidence="3" id="KW-0040">ANK repeat</keyword>
<accession>A0A673G587</accession>